<gene>
    <name evidence="1" type="ORF">CR513_40910</name>
</gene>
<accession>A0A371FKB2</accession>
<protein>
    <submittedName>
        <fullName evidence="1">Uncharacterized protein</fullName>
    </submittedName>
</protein>
<dbReference type="EMBL" id="QJKJ01008757">
    <property type="protein sequence ID" value="RDX78765.1"/>
    <property type="molecule type" value="Genomic_DNA"/>
</dbReference>
<name>A0A371FKB2_MUCPR</name>
<comment type="caution">
    <text evidence="1">The sequence shown here is derived from an EMBL/GenBank/DDBJ whole genome shotgun (WGS) entry which is preliminary data.</text>
</comment>
<reference evidence="1" key="1">
    <citation type="submission" date="2018-05" db="EMBL/GenBank/DDBJ databases">
        <title>Draft genome of Mucuna pruriens seed.</title>
        <authorList>
            <person name="Nnadi N.E."/>
            <person name="Vos R."/>
            <person name="Hasami M.H."/>
            <person name="Devisetty U.K."/>
            <person name="Aguiy J.C."/>
        </authorList>
    </citation>
    <scope>NUCLEOTIDE SEQUENCE [LARGE SCALE GENOMIC DNA]</scope>
    <source>
        <strain evidence="1">JCA_2017</strain>
    </source>
</reference>
<dbReference type="Proteomes" id="UP000257109">
    <property type="component" value="Unassembled WGS sequence"/>
</dbReference>
<dbReference type="AlphaFoldDB" id="A0A371FKB2"/>
<organism evidence="1 2">
    <name type="scientific">Mucuna pruriens</name>
    <name type="common">Velvet bean</name>
    <name type="synonym">Dolichos pruriens</name>
    <dbReference type="NCBI Taxonomy" id="157652"/>
    <lineage>
        <taxon>Eukaryota</taxon>
        <taxon>Viridiplantae</taxon>
        <taxon>Streptophyta</taxon>
        <taxon>Embryophyta</taxon>
        <taxon>Tracheophyta</taxon>
        <taxon>Spermatophyta</taxon>
        <taxon>Magnoliopsida</taxon>
        <taxon>eudicotyledons</taxon>
        <taxon>Gunneridae</taxon>
        <taxon>Pentapetalae</taxon>
        <taxon>rosids</taxon>
        <taxon>fabids</taxon>
        <taxon>Fabales</taxon>
        <taxon>Fabaceae</taxon>
        <taxon>Papilionoideae</taxon>
        <taxon>50 kb inversion clade</taxon>
        <taxon>NPAAA clade</taxon>
        <taxon>indigoferoid/millettioid clade</taxon>
        <taxon>Phaseoleae</taxon>
        <taxon>Mucuna</taxon>
    </lineage>
</organism>
<evidence type="ECO:0000313" key="1">
    <source>
        <dbReference type="EMBL" id="RDX78765.1"/>
    </source>
</evidence>
<proteinExistence type="predicted"/>
<sequence length="115" mass="12282">MHSSGSFEVIQSFLVGSLSNRVMTWLGAAVPLVPSKVRLLHQSLSLTLVFAEQGTFGAPSKEPSGNNFEGGSKMKLVWNQKFPLADVIDQHLVALSDDDKVNALGLIGTCKGLEA</sequence>
<evidence type="ECO:0000313" key="2">
    <source>
        <dbReference type="Proteomes" id="UP000257109"/>
    </source>
</evidence>
<feature type="non-terminal residue" evidence="1">
    <location>
        <position position="1"/>
    </location>
</feature>
<keyword evidence="2" id="KW-1185">Reference proteome</keyword>